<evidence type="ECO:0000256" key="10">
    <source>
        <dbReference type="ARBA" id="ARBA00031281"/>
    </source>
</evidence>
<dbReference type="Pfam" id="PF02852">
    <property type="entry name" value="Pyr_redox_dim"/>
    <property type="match status" value="1"/>
</dbReference>
<dbReference type="Gene3D" id="3.30.390.30">
    <property type="match status" value="1"/>
</dbReference>
<proteinExistence type="inferred from homology"/>
<dbReference type="InterPro" id="IPR050151">
    <property type="entry name" value="Class-I_Pyr_Nuc-Dis_Oxidored"/>
</dbReference>
<evidence type="ECO:0000256" key="5">
    <source>
        <dbReference type="ARBA" id="ARBA00022827"/>
    </source>
</evidence>
<dbReference type="InterPro" id="IPR001100">
    <property type="entry name" value="Pyr_nuc-diS_OxRdtase"/>
</dbReference>
<dbReference type="NCBIfam" id="NF004944">
    <property type="entry name" value="PRK06292.2-2"/>
    <property type="match status" value="1"/>
</dbReference>
<organism evidence="14 15">
    <name type="scientific">Leptospira vanthielii</name>
    <dbReference type="NCBI Taxonomy" id="293085"/>
    <lineage>
        <taxon>Bacteria</taxon>
        <taxon>Pseudomonadati</taxon>
        <taxon>Spirochaetota</taxon>
        <taxon>Spirochaetia</taxon>
        <taxon>Leptospirales</taxon>
        <taxon>Leptospiraceae</taxon>
        <taxon>Leptospira</taxon>
    </lineage>
</organism>
<dbReference type="PANTHER" id="PTHR22912">
    <property type="entry name" value="DISULFIDE OXIDOREDUCTASE"/>
    <property type="match status" value="1"/>
</dbReference>
<comment type="similarity">
    <text evidence="2 11">Belongs to the class-I pyridine nucleotide-disulfide oxidoreductase family.</text>
</comment>
<evidence type="ECO:0000256" key="7">
    <source>
        <dbReference type="ARBA" id="ARBA00023027"/>
    </source>
</evidence>
<evidence type="ECO:0000256" key="4">
    <source>
        <dbReference type="ARBA" id="ARBA00022630"/>
    </source>
</evidence>
<dbReference type="PIRSF" id="PIRSF000350">
    <property type="entry name" value="Mercury_reductase_MerA"/>
    <property type="match status" value="1"/>
</dbReference>
<dbReference type="PRINTS" id="PR00368">
    <property type="entry name" value="FADPNR"/>
</dbReference>
<feature type="domain" description="Pyridine nucleotide-disulphide oxidoreductase dimerisation" evidence="12">
    <location>
        <begin position="339"/>
        <end position="446"/>
    </location>
</feature>
<evidence type="ECO:0000256" key="9">
    <source>
        <dbReference type="ARBA" id="ARBA00023284"/>
    </source>
</evidence>
<keyword evidence="5 11" id="KW-0274">FAD</keyword>
<dbReference type="SUPFAM" id="SSF55424">
    <property type="entry name" value="FAD/NAD-linked reductases, dimerisation (C-terminal) domain"/>
    <property type="match status" value="1"/>
</dbReference>
<evidence type="ECO:0000256" key="11">
    <source>
        <dbReference type="RuleBase" id="RU003691"/>
    </source>
</evidence>
<dbReference type="Pfam" id="PF07992">
    <property type="entry name" value="Pyr_redox_2"/>
    <property type="match status" value="1"/>
</dbReference>
<gene>
    <name evidence="14" type="ORF">EHQ95_14090</name>
</gene>
<keyword evidence="8" id="KW-1015">Disulfide bond</keyword>
<evidence type="ECO:0000256" key="3">
    <source>
        <dbReference type="ARBA" id="ARBA00016961"/>
    </source>
</evidence>
<sequence length="461" mass="51749">MKEYDIIVIGAGAGTKLVTPPSHLGKRVAVFEKESPGGTCLNRGCIPSKMVIYPSELIRMTEDTEKFPVHFKERPLADVDKIFRRVNETVKQDSDSIPLAYEKNPNIDFYPKQVRFVSERVLSDGTDTYTAKHIFVVTGTRPQIPDIPGLKNTPFWTSREALSPNQFPKSLLIIGAGFISLELGAAYQGYGCKVTGLTRTDILRAADGDIKKELSGHLPFPIESHYQIEKVEFENGEFRVTGKTKEGKKIIHTAERLLVATGIRPNTDDLGLEKTNIKTNETGYIRVNDYLETTEPGIYAFGDVIGRYFFRHSANFEGEYLFEHLYGAKSDTPIQYPPMPEAVFTHPQIASVGFTEEDLIKKKIPYYKGINPYSSSATGMARMSNSGFVKVLVSEETEEVLGAHIIGEEAANLLHQIVLGMYLKAKLDQYLGMIYIHPAISEITRNAFRKVRDEKLKRIKK</sequence>
<evidence type="ECO:0000259" key="12">
    <source>
        <dbReference type="Pfam" id="PF02852"/>
    </source>
</evidence>
<keyword evidence="9 11" id="KW-0676">Redox-active center</keyword>
<dbReference type="PANTHER" id="PTHR22912:SF217">
    <property type="entry name" value="DIHYDROLIPOYL DEHYDROGENASE"/>
    <property type="match status" value="1"/>
</dbReference>
<accession>A0ABY2NLC3</accession>
<dbReference type="EMBL" id="RQHF01000030">
    <property type="protein sequence ID" value="TGM51437.1"/>
    <property type="molecule type" value="Genomic_DNA"/>
</dbReference>
<comment type="cofactor">
    <cofactor evidence="1">
        <name>FAD</name>
        <dbReference type="ChEBI" id="CHEBI:57692"/>
    </cofactor>
</comment>
<dbReference type="PROSITE" id="PS00076">
    <property type="entry name" value="PYRIDINE_REDOX_1"/>
    <property type="match status" value="1"/>
</dbReference>
<dbReference type="InterPro" id="IPR004099">
    <property type="entry name" value="Pyr_nucl-diS_OxRdtase_dimer"/>
</dbReference>
<keyword evidence="7" id="KW-0520">NAD</keyword>
<dbReference type="Proteomes" id="UP000298112">
    <property type="component" value="Unassembled WGS sequence"/>
</dbReference>
<comment type="caution">
    <text evidence="14">The sequence shown here is derived from an EMBL/GenBank/DDBJ whole genome shotgun (WGS) entry which is preliminary data.</text>
</comment>
<dbReference type="SUPFAM" id="SSF51905">
    <property type="entry name" value="FAD/NAD(P)-binding domain"/>
    <property type="match status" value="1"/>
</dbReference>
<evidence type="ECO:0000256" key="1">
    <source>
        <dbReference type="ARBA" id="ARBA00001974"/>
    </source>
</evidence>
<evidence type="ECO:0000256" key="2">
    <source>
        <dbReference type="ARBA" id="ARBA00007532"/>
    </source>
</evidence>
<dbReference type="InterPro" id="IPR012999">
    <property type="entry name" value="Pyr_OxRdtase_I_AS"/>
</dbReference>
<evidence type="ECO:0000313" key="14">
    <source>
        <dbReference type="EMBL" id="TGM51437.1"/>
    </source>
</evidence>
<dbReference type="InterPro" id="IPR016156">
    <property type="entry name" value="FAD/NAD-linked_Rdtase_dimer_sf"/>
</dbReference>
<keyword evidence="6 11" id="KW-0560">Oxidoreductase</keyword>
<dbReference type="GO" id="GO:0004148">
    <property type="term" value="F:dihydrolipoyl dehydrogenase (NADH) activity"/>
    <property type="evidence" value="ECO:0007669"/>
    <property type="project" value="UniProtKB-EC"/>
</dbReference>
<evidence type="ECO:0000256" key="8">
    <source>
        <dbReference type="ARBA" id="ARBA00023157"/>
    </source>
</evidence>
<keyword evidence="4 11" id="KW-0285">Flavoprotein</keyword>
<name>A0ABY2NLC3_9LEPT</name>
<dbReference type="InterPro" id="IPR036188">
    <property type="entry name" value="FAD/NAD-bd_sf"/>
</dbReference>
<dbReference type="PRINTS" id="PR00411">
    <property type="entry name" value="PNDRDTASEI"/>
</dbReference>
<protein>
    <recommendedName>
        <fullName evidence="3">Dihydrolipoyl dehydrogenase</fullName>
    </recommendedName>
    <alternativeName>
        <fullName evidence="10">Dihydrolipoamide dehydrogenase</fullName>
    </alternativeName>
</protein>
<keyword evidence="15" id="KW-1185">Reference proteome</keyword>
<evidence type="ECO:0000259" key="13">
    <source>
        <dbReference type="Pfam" id="PF07992"/>
    </source>
</evidence>
<dbReference type="Gene3D" id="3.50.50.60">
    <property type="entry name" value="FAD/NAD(P)-binding domain"/>
    <property type="match status" value="2"/>
</dbReference>
<evidence type="ECO:0000313" key="15">
    <source>
        <dbReference type="Proteomes" id="UP000298112"/>
    </source>
</evidence>
<dbReference type="RefSeq" id="WP_135659804.1">
    <property type="nucleotide sequence ID" value="NZ_RQHF01000030.1"/>
</dbReference>
<evidence type="ECO:0000256" key="6">
    <source>
        <dbReference type="ARBA" id="ARBA00023002"/>
    </source>
</evidence>
<feature type="domain" description="FAD/NAD(P)-binding" evidence="13">
    <location>
        <begin position="4"/>
        <end position="314"/>
    </location>
</feature>
<dbReference type="InterPro" id="IPR023753">
    <property type="entry name" value="FAD/NAD-binding_dom"/>
</dbReference>
<reference evidence="15" key="1">
    <citation type="journal article" date="2019" name="PLoS Negl. Trop. Dis.">
        <title>Revisiting the worldwide diversity of Leptospira species in the environment.</title>
        <authorList>
            <person name="Vincent A.T."/>
            <person name="Schiettekatte O."/>
            <person name="Bourhy P."/>
            <person name="Veyrier F.J."/>
            <person name="Picardeau M."/>
        </authorList>
    </citation>
    <scope>NUCLEOTIDE SEQUENCE [LARGE SCALE GENOMIC DNA]</scope>
    <source>
        <strain evidence="15">201601955</strain>
    </source>
</reference>